<dbReference type="EMBL" id="MN689778">
    <property type="protein sequence ID" value="QGZ13430.1"/>
    <property type="molecule type" value="Genomic_DNA"/>
</dbReference>
<evidence type="ECO:0000313" key="1">
    <source>
        <dbReference type="EMBL" id="QGZ13430.1"/>
    </source>
</evidence>
<sequence length="58" mass="6604">MITERQSEENKTEIIEITVLGTVEYLPGRQFPYMGCHGCICQFFATKSEAVDFARTGR</sequence>
<reference evidence="1 2" key="1">
    <citation type="submission" date="2019-11" db="EMBL/GenBank/DDBJ databases">
        <title>Complete Genome Sequence of the Klebsiella phage vB_KpnS_POU148.</title>
        <authorList>
            <person name="Pourcel C."/>
            <person name="Essoh C."/>
        </authorList>
    </citation>
    <scope>NUCLEOTIDE SEQUENCE [LARGE SCALE GENOMIC DNA]</scope>
</reference>
<gene>
    <name evidence="1" type="ORF">KLPPOU148_043</name>
</gene>
<proteinExistence type="predicted"/>
<evidence type="ECO:0000313" key="2">
    <source>
        <dbReference type="Proteomes" id="UP000432177"/>
    </source>
</evidence>
<accession>A0A6B9J0E6</accession>
<organism evidence="1 2">
    <name type="scientific">Klebsiella phage vB_KpnM_15-38_KLPPOU148</name>
    <dbReference type="NCBI Taxonomy" id="2686208"/>
    <lineage>
        <taxon>Viruses</taxon>
        <taxon>Duplodnaviria</taxon>
        <taxon>Heunggongvirae</taxon>
        <taxon>Uroviricota</taxon>
        <taxon>Caudoviricetes</taxon>
        <taxon>Jameshumphriesvirinae</taxon>
        <taxon>Parissaclayvirus</taxon>
        <taxon>Parissaclayvirus POU148</taxon>
    </lineage>
</organism>
<keyword evidence="2" id="KW-1185">Reference proteome</keyword>
<dbReference type="Proteomes" id="UP000432177">
    <property type="component" value="Segment"/>
</dbReference>
<protein>
    <submittedName>
        <fullName evidence="1">Uncharacterized protein</fullName>
    </submittedName>
</protein>
<name>A0A6B9J0E6_9CAUD</name>